<dbReference type="Proteomes" id="UP000051952">
    <property type="component" value="Unassembled WGS sequence"/>
</dbReference>
<feature type="compositionally biased region" description="Low complexity" evidence="1">
    <location>
        <begin position="196"/>
        <end position="210"/>
    </location>
</feature>
<dbReference type="EMBL" id="CYKH01002097">
    <property type="protein sequence ID" value="CUG92956.1"/>
    <property type="molecule type" value="Genomic_DNA"/>
</dbReference>
<feature type="compositionally biased region" description="Polar residues" evidence="1">
    <location>
        <begin position="606"/>
        <end position="616"/>
    </location>
</feature>
<feature type="compositionally biased region" description="Low complexity" evidence="1">
    <location>
        <begin position="584"/>
        <end position="596"/>
    </location>
</feature>
<accession>A0A0S4JN66</accession>
<evidence type="ECO:0000313" key="2">
    <source>
        <dbReference type="EMBL" id="CUG92956.1"/>
    </source>
</evidence>
<gene>
    <name evidence="2" type="ORF">BSAL_40010</name>
</gene>
<sequence length="752" mass="81085">MPLLVWVKAEGANDAEAFRAEISASSTSAVEGNTTVVASAQPTTSAWWLHSSEPVVGDILDAAVKLFFPARGASGRQYNTQAFELWLQKRRLTNFAQSASDVIEEALKHALDVTPTVANRSGTMDQFMLLRRQGVVFELRLPASPYSNAKRPFPGDGKKKVTPKTGHYRPQEQQRQGQSDNAQTASPPRSLGAAKSPSRSPPSSDSPRTSEISSHDVKAPAALTPVGSSGPAMWIPKSTVEKFYPGKACDKFTPRWGVPKVCDICFEHIASHSNIVHSSSSAGAVVNGIPSKPLSSSPPRRHTLPLPTTPRTPLHIATPRLGAEVSAASEMFFMSPSARLGDAAAAAAAAAAMDSSYAAARSVYTKTCPQFLPLWGRNDHCSNCYRPVHWHDGYLHDLALKRRRFVMTLRQHHDKEHHRKLMALLPWHHVYHFLSVGDILSCACVSRVCSLTARVLLKSIMALVVKYEAPGDMRMRILRDADRIATALNASRTLSFASIFSTKVLTAVVAVCRCDPSGGGDGSAGEADIAVQIALLQAFHENSSSSVVPPPPAVVQRGSSGKRRQQQGSTAANPPARLRKSQGSNVSNNNSEDNSSPLARGDTASPALSSVSGTAHNNNNNDTSNSNSRIPSIIAVIHTVLQIEPEDLTSEALEAIRDIPRTASSVGRTQRSTPPVISFREHLVSRYGSHNTKAIPGQRRMSPTSSLPTDGDADDAQQSALTPLVNYLLTLAHLNLMKKQASRYLEQSFSTL</sequence>
<feature type="region of interest" description="Disordered" evidence="1">
    <location>
        <begin position="692"/>
        <end position="715"/>
    </location>
</feature>
<evidence type="ECO:0000313" key="3">
    <source>
        <dbReference type="Proteomes" id="UP000051952"/>
    </source>
</evidence>
<name>A0A0S4JN66_BODSA</name>
<organism evidence="2 3">
    <name type="scientific">Bodo saltans</name>
    <name type="common">Flagellated protozoan</name>
    <dbReference type="NCBI Taxonomy" id="75058"/>
    <lineage>
        <taxon>Eukaryota</taxon>
        <taxon>Discoba</taxon>
        <taxon>Euglenozoa</taxon>
        <taxon>Kinetoplastea</taxon>
        <taxon>Metakinetoplastina</taxon>
        <taxon>Eubodonida</taxon>
        <taxon>Bodonidae</taxon>
        <taxon>Bodo</taxon>
    </lineage>
</organism>
<dbReference type="AlphaFoldDB" id="A0A0S4JN66"/>
<evidence type="ECO:0000256" key="1">
    <source>
        <dbReference type="SAM" id="MobiDB-lite"/>
    </source>
</evidence>
<dbReference type="VEuPathDB" id="TriTrypDB:BSAL_40010"/>
<protein>
    <submittedName>
        <fullName evidence="2">Uncharacterized protein</fullName>
    </submittedName>
</protein>
<keyword evidence="3" id="KW-1185">Reference proteome</keyword>
<reference evidence="3" key="1">
    <citation type="submission" date="2015-09" db="EMBL/GenBank/DDBJ databases">
        <authorList>
            <consortium name="Pathogen Informatics"/>
        </authorList>
    </citation>
    <scope>NUCLEOTIDE SEQUENCE [LARGE SCALE GENOMIC DNA]</scope>
    <source>
        <strain evidence="3">Lake Konstanz</strain>
    </source>
</reference>
<feature type="region of interest" description="Disordered" evidence="1">
    <location>
        <begin position="543"/>
        <end position="628"/>
    </location>
</feature>
<feature type="region of interest" description="Disordered" evidence="1">
    <location>
        <begin position="291"/>
        <end position="313"/>
    </location>
</feature>
<feature type="compositionally biased region" description="Polar residues" evidence="1">
    <location>
        <begin position="171"/>
        <end position="187"/>
    </location>
</feature>
<feature type="compositionally biased region" description="Low complexity" evidence="1">
    <location>
        <begin position="617"/>
        <end position="628"/>
    </location>
</feature>
<proteinExistence type="predicted"/>
<feature type="region of interest" description="Disordered" evidence="1">
    <location>
        <begin position="146"/>
        <end position="231"/>
    </location>
</feature>